<feature type="compositionally biased region" description="Basic and acidic residues" evidence="1">
    <location>
        <begin position="39"/>
        <end position="60"/>
    </location>
</feature>
<feature type="non-terminal residue" evidence="2">
    <location>
        <position position="1"/>
    </location>
</feature>
<accession>A0A1A8G087</accession>
<dbReference type="AlphaFoldDB" id="A0A1A8G087"/>
<feature type="region of interest" description="Disordered" evidence="1">
    <location>
        <begin position="35"/>
        <end position="65"/>
    </location>
</feature>
<feature type="region of interest" description="Disordered" evidence="1">
    <location>
        <begin position="82"/>
        <end position="116"/>
    </location>
</feature>
<reference evidence="2" key="1">
    <citation type="submission" date="2016-05" db="EMBL/GenBank/DDBJ databases">
        <authorList>
            <person name="Lavstsen T."/>
            <person name="Jespersen J.S."/>
        </authorList>
    </citation>
    <scope>NUCLEOTIDE SEQUENCE</scope>
    <source>
        <tissue evidence="2">Brain</tissue>
    </source>
</reference>
<proteinExistence type="predicted"/>
<evidence type="ECO:0000313" key="2">
    <source>
        <dbReference type="EMBL" id="SBQ64543.1"/>
    </source>
</evidence>
<dbReference type="EMBL" id="HAEB01018016">
    <property type="protein sequence ID" value="SBQ64543.1"/>
    <property type="molecule type" value="Transcribed_RNA"/>
</dbReference>
<reference evidence="2" key="2">
    <citation type="submission" date="2016-06" db="EMBL/GenBank/DDBJ databases">
        <title>The genome of a short-lived fish provides insights into sex chromosome evolution and the genetic control of aging.</title>
        <authorList>
            <person name="Reichwald K."/>
            <person name="Felder M."/>
            <person name="Petzold A."/>
            <person name="Koch P."/>
            <person name="Groth M."/>
            <person name="Platzer M."/>
        </authorList>
    </citation>
    <scope>NUCLEOTIDE SEQUENCE</scope>
    <source>
        <tissue evidence="2">Brain</tissue>
    </source>
</reference>
<organism evidence="2">
    <name type="scientific">Nothobranchius korthausae</name>
    <dbReference type="NCBI Taxonomy" id="1143690"/>
    <lineage>
        <taxon>Eukaryota</taxon>
        <taxon>Metazoa</taxon>
        <taxon>Chordata</taxon>
        <taxon>Craniata</taxon>
        <taxon>Vertebrata</taxon>
        <taxon>Euteleostomi</taxon>
        <taxon>Actinopterygii</taxon>
        <taxon>Neopterygii</taxon>
        <taxon>Teleostei</taxon>
        <taxon>Neoteleostei</taxon>
        <taxon>Acanthomorphata</taxon>
        <taxon>Ovalentaria</taxon>
        <taxon>Atherinomorphae</taxon>
        <taxon>Cyprinodontiformes</taxon>
        <taxon>Nothobranchiidae</taxon>
        <taxon>Nothobranchius</taxon>
    </lineage>
</organism>
<name>A0A1A8G087_9TELE</name>
<evidence type="ECO:0000256" key="1">
    <source>
        <dbReference type="SAM" id="MobiDB-lite"/>
    </source>
</evidence>
<protein>
    <submittedName>
        <fullName evidence="2">Uncharacterized protein</fullName>
    </submittedName>
</protein>
<gene>
    <name evidence="2" type="primary">Nfu_g_1_021602</name>
</gene>
<sequence>DRSKQPAGLEFCTVMLGVENFPCKGTARVQPSASCVLEPRNENPRQGERRSVDRQREARIDTLPSDLSATASFDALEMDRCSKDKADSKPCSPKNFLSSSDGDEHSKLFRSRKIRM</sequence>
<feature type="non-terminal residue" evidence="2">
    <location>
        <position position="116"/>
    </location>
</feature>